<feature type="region of interest" description="Disordered" evidence="1">
    <location>
        <begin position="407"/>
        <end position="438"/>
    </location>
</feature>
<accession>A0A9N9R489</accession>
<evidence type="ECO:0000313" key="2">
    <source>
        <dbReference type="EMBL" id="CAG9788992.1"/>
    </source>
</evidence>
<organism evidence="2 3">
    <name type="scientific">Diatraea saccharalis</name>
    <name type="common">sugarcane borer</name>
    <dbReference type="NCBI Taxonomy" id="40085"/>
    <lineage>
        <taxon>Eukaryota</taxon>
        <taxon>Metazoa</taxon>
        <taxon>Ecdysozoa</taxon>
        <taxon>Arthropoda</taxon>
        <taxon>Hexapoda</taxon>
        <taxon>Insecta</taxon>
        <taxon>Pterygota</taxon>
        <taxon>Neoptera</taxon>
        <taxon>Endopterygota</taxon>
        <taxon>Lepidoptera</taxon>
        <taxon>Glossata</taxon>
        <taxon>Ditrysia</taxon>
        <taxon>Pyraloidea</taxon>
        <taxon>Crambidae</taxon>
        <taxon>Crambinae</taxon>
        <taxon>Diatraea</taxon>
    </lineage>
</organism>
<protein>
    <submittedName>
        <fullName evidence="2">Uncharacterized protein</fullName>
    </submittedName>
</protein>
<feature type="compositionally biased region" description="Low complexity" evidence="1">
    <location>
        <begin position="124"/>
        <end position="144"/>
    </location>
</feature>
<keyword evidence="3" id="KW-1185">Reference proteome</keyword>
<name>A0A9N9R489_9NEOP</name>
<dbReference type="AlphaFoldDB" id="A0A9N9R489"/>
<feature type="compositionally biased region" description="Low complexity" evidence="1">
    <location>
        <begin position="423"/>
        <end position="438"/>
    </location>
</feature>
<dbReference type="Proteomes" id="UP001153714">
    <property type="component" value="Chromosome 2"/>
</dbReference>
<feature type="compositionally biased region" description="Low complexity" evidence="1">
    <location>
        <begin position="151"/>
        <end position="180"/>
    </location>
</feature>
<evidence type="ECO:0000256" key="1">
    <source>
        <dbReference type="SAM" id="MobiDB-lite"/>
    </source>
</evidence>
<dbReference type="EMBL" id="OU893333">
    <property type="protein sequence ID" value="CAG9788992.1"/>
    <property type="molecule type" value="Genomic_DNA"/>
</dbReference>
<feature type="compositionally biased region" description="Pro residues" evidence="1">
    <location>
        <begin position="248"/>
        <end position="260"/>
    </location>
</feature>
<reference evidence="2" key="2">
    <citation type="submission" date="2022-10" db="EMBL/GenBank/DDBJ databases">
        <authorList>
            <consortium name="ENA_rothamsted_submissions"/>
            <consortium name="culmorum"/>
            <person name="King R."/>
        </authorList>
    </citation>
    <scope>NUCLEOTIDE SEQUENCE</scope>
</reference>
<feature type="region of interest" description="Disordered" evidence="1">
    <location>
        <begin position="460"/>
        <end position="497"/>
    </location>
</feature>
<feature type="region of interest" description="Disordered" evidence="1">
    <location>
        <begin position="120"/>
        <end position="206"/>
    </location>
</feature>
<reference evidence="2" key="1">
    <citation type="submission" date="2021-12" db="EMBL/GenBank/DDBJ databases">
        <authorList>
            <person name="King R."/>
        </authorList>
    </citation>
    <scope>NUCLEOTIDE SEQUENCE</scope>
</reference>
<feature type="compositionally biased region" description="Polar residues" evidence="1">
    <location>
        <begin position="194"/>
        <end position="206"/>
    </location>
</feature>
<sequence length="497" mass="54878">MKITKNIKKKVRFFKNGNKPEVCIIDDSDSPVHSVSLLPMFFDEEHLLSWDHGDHHEAFINKEFRSRPQRQERQRTGIAMMSPNFCQFMEDYFDYDANFRCESEEQQEIECVVEVHEPPVGKHSPTCSQSLQSPSPQLTRQSSSGRPSIQSLSNPSSPTPLLADSMSSSLYRSSSLPAMSTYRSSDDERGEFSPMQSPPSQLLDDSSIYSSPVSILETSPIHSPPPAFVDKLAISGPLSNLQAEPQVYSPPPLIHSPPPSFTERSTTQVSPPPFLRISPIHSPPPAFSEKLSVQRNLPPYAGLSSTHSLPTSLYKKTPIYSAPPILKSIPIQVHHPRVPRSQHLPHLSPRVSSQCDSPPHSSPILSAYFASHITTVPPLPGSTSCSYPCGLSSLPSVVTQYHSSLMSPASTGRRLSPMTFVQSPNRSSPTSTRYSSRRSTIASSEMSSLCPSLQPRVCCRSSQTSPPDLCRQSTQTSQPDVCDQSSQTPSSYIFQRE</sequence>
<gene>
    <name evidence="2" type="ORF">DIATSA_LOCUS6761</name>
</gene>
<feature type="region of interest" description="Disordered" evidence="1">
    <location>
        <begin position="244"/>
        <end position="270"/>
    </location>
</feature>
<evidence type="ECO:0000313" key="3">
    <source>
        <dbReference type="Proteomes" id="UP001153714"/>
    </source>
</evidence>
<proteinExistence type="predicted"/>